<dbReference type="EMBL" id="JAANCM010000009">
    <property type="protein sequence ID" value="NHT77577.1"/>
    <property type="molecule type" value="Genomic_DNA"/>
</dbReference>
<organism evidence="1 2">
    <name type="scientific">Ferranicluibacter rubi</name>
    <dbReference type="NCBI Taxonomy" id="2715133"/>
    <lineage>
        <taxon>Bacteria</taxon>
        <taxon>Pseudomonadati</taxon>
        <taxon>Pseudomonadota</taxon>
        <taxon>Alphaproteobacteria</taxon>
        <taxon>Hyphomicrobiales</taxon>
        <taxon>Rhizobiaceae</taxon>
        <taxon>Ferranicluibacter</taxon>
    </lineage>
</organism>
<dbReference type="RefSeq" id="WP_167130136.1">
    <property type="nucleotide sequence ID" value="NZ_JAANCM010000009.1"/>
</dbReference>
<sequence>MTHAGEKNLSFRGDRYEEVPPDDWTTLGQLQQWYQLAARCGGCGRISRVDRYAIARAHGSALPLCAIGARLTCQVCRNKAGNVLLLGTMPRD</sequence>
<evidence type="ECO:0000313" key="1">
    <source>
        <dbReference type="EMBL" id="NHT77577.1"/>
    </source>
</evidence>
<comment type="caution">
    <text evidence="1">The sequence shown here is derived from an EMBL/GenBank/DDBJ whole genome shotgun (WGS) entry which is preliminary data.</text>
</comment>
<keyword evidence="2" id="KW-1185">Reference proteome</keyword>
<protein>
    <submittedName>
        <fullName evidence="1">Uncharacterized protein</fullName>
    </submittedName>
</protein>
<dbReference type="Proteomes" id="UP001155840">
    <property type="component" value="Unassembled WGS sequence"/>
</dbReference>
<evidence type="ECO:0000313" key="2">
    <source>
        <dbReference type="Proteomes" id="UP001155840"/>
    </source>
</evidence>
<reference evidence="1" key="1">
    <citation type="submission" date="2020-03" db="EMBL/GenBank/DDBJ databases">
        <title>Ferranicluibacter endophyticum gen. nov., sp. nov., a new genus isolated from Rubus ulmifolius Schott. stem.</title>
        <authorList>
            <person name="Roca-Couso R."/>
            <person name="Flores-Felix J.D."/>
            <person name="Igual J.M."/>
            <person name="Rivas R."/>
        </authorList>
    </citation>
    <scope>NUCLEOTIDE SEQUENCE</scope>
    <source>
        <strain evidence="1">CRRU44</strain>
    </source>
</reference>
<dbReference type="AlphaFoldDB" id="A0AA43ZGQ6"/>
<name>A0AA43ZGQ6_9HYPH</name>
<gene>
    <name evidence="1" type="ORF">G8E10_17830</name>
</gene>
<accession>A0AA43ZGQ6</accession>
<proteinExistence type="predicted"/>